<gene>
    <name evidence="1" type="ORF">OWV82_022232</name>
</gene>
<proteinExistence type="predicted"/>
<protein>
    <submittedName>
        <fullName evidence="1">Sterile alpha motif domain-containing protein</fullName>
    </submittedName>
</protein>
<keyword evidence="2" id="KW-1185">Reference proteome</keyword>
<reference evidence="1 2" key="1">
    <citation type="journal article" date="2023" name="Science">
        <title>Complex scaffold remodeling in plant triterpene biosynthesis.</title>
        <authorList>
            <person name="De La Pena R."/>
            <person name="Hodgson H."/>
            <person name="Liu J.C."/>
            <person name="Stephenson M.J."/>
            <person name="Martin A.C."/>
            <person name="Owen C."/>
            <person name="Harkess A."/>
            <person name="Leebens-Mack J."/>
            <person name="Jimenez L.E."/>
            <person name="Osbourn A."/>
            <person name="Sattely E.S."/>
        </authorList>
    </citation>
    <scope>NUCLEOTIDE SEQUENCE [LARGE SCALE GENOMIC DNA]</scope>
    <source>
        <strain evidence="2">cv. JPN11</strain>
        <tissue evidence="1">Leaf</tissue>
    </source>
</reference>
<dbReference type="Proteomes" id="UP001164539">
    <property type="component" value="Chromosome 12"/>
</dbReference>
<evidence type="ECO:0000313" key="2">
    <source>
        <dbReference type="Proteomes" id="UP001164539"/>
    </source>
</evidence>
<name>A0ACC1X331_MELAZ</name>
<accession>A0ACC1X331</accession>
<comment type="caution">
    <text evidence="1">The sequence shown here is derived from an EMBL/GenBank/DDBJ whole genome shotgun (WGS) entry which is preliminary data.</text>
</comment>
<sequence>MVKQKQRHAKAVPENNSNTECIDEESWIIVKQQKVTILIPPVPSATKSTIPNLGPSPLQAMPININTQSQHSNEAGPTKPLADEREKSTSLAPNRGIKTARRTPHQYTPSIARPAIIDSRMESENAIRVPTSRPYNIHGLSGTSRSIKRPRFLHGISGSLDRSVLLKQRLRALNLERKLQKAGGLSRWLTSLGLGQFVRLFQGKGVNKFQLVNLTMKKLKDMGADAVGPRRKLMHAIECVCQPYCFEPL</sequence>
<organism evidence="1 2">
    <name type="scientific">Melia azedarach</name>
    <name type="common">Chinaberry tree</name>
    <dbReference type="NCBI Taxonomy" id="155640"/>
    <lineage>
        <taxon>Eukaryota</taxon>
        <taxon>Viridiplantae</taxon>
        <taxon>Streptophyta</taxon>
        <taxon>Embryophyta</taxon>
        <taxon>Tracheophyta</taxon>
        <taxon>Spermatophyta</taxon>
        <taxon>Magnoliopsida</taxon>
        <taxon>eudicotyledons</taxon>
        <taxon>Gunneridae</taxon>
        <taxon>Pentapetalae</taxon>
        <taxon>rosids</taxon>
        <taxon>malvids</taxon>
        <taxon>Sapindales</taxon>
        <taxon>Meliaceae</taxon>
        <taxon>Melia</taxon>
    </lineage>
</organism>
<dbReference type="EMBL" id="CM051405">
    <property type="protein sequence ID" value="KAJ4705463.1"/>
    <property type="molecule type" value="Genomic_DNA"/>
</dbReference>
<evidence type="ECO:0000313" key="1">
    <source>
        <dbReference type="EMBL" id="KAJ4705463.1"/>
    </source>
</evidence>